<dbReference type="InterPro" id="IPR001647">
    <property type="entry name" value="HTH_TetR"/>
</dbReference>
<keyword evidence="3" id="KW-0804">Transcription</keyword>
<evidence type="ECO:0000256" key="2">
    <source>
        <dbReference type="ARBA" id="ARBA00023125"/>
    </source>
</evidence>
<feature type="DNA-binding region" description="H-T-H motif" evidence="4">
    <location>
        <begin position="40"/>
        <end position="59"/>
    </location>
</feature>
<proteinExistence type="predicted"/>
<evidence type="ECO:0000256" key="4">
    <source>
        <dbReference type="PROSITE-ProRule" id="PRU00335"/>
    </source>
</evidence>
<dbReference type="PANTHER" id="PTHR47506">
    <property type="entry name" value="TRANSCRIPTIONAL REGULATORY PROTEIN"/>
    <property type="match status" value="1"/>
</dbReference>
<organism evidence="6 7">
    <name type="scientific">Gloeobacter kilaueensis (strain ATCC BAA-2537 / CCAP 1431/1 / ULC 316 / JS1)</name>
    <dbReference type="NCBI Taxonomy" id="1183438"/>
    <lineage>
        <taxon>Bacteria</taxon>
        <taxon>Bacillati</taxon>
        <taxon>Cyanobacteriota</taxon>
        <taxon>Cyanophyceae</taxon>
        <taxon>Gloeobacterales</taxon>
        <taxon>Gloeobacteraceae</taxon>
        <taxon>Gloeobacter</taxon>
    </lineage>
</organism>
<dbReference type="InterPro" id="IPR011075">
    <property type="entry name" value="TetR_C"/>
</dbReference>
<name>U5QHX7_GLOK1</name>
<evidence type="ECO:0000313" key="6">
    <source>
        <dbReference type="EMBL" id="AGY57229.1"/>
    </source>
</evidence>
<accession>U5QHX7</accession>
<reference evidence="6 7" key="1">
    <citation type="journal article" date="2013" name="PLoS ONE">
        <title>Cultivation and Complete Genome Sequencing of Gloeobacter kilaueensis sp. nov., from a Lava Cave in Kilauea Caldera, Hawai'i.</title>
        <authorList>
            <person name="Saw J.H."/>
            <person name="Schatz M."/>
            <person name="Brown M.V."/>
            <person name="Kunkel D.D."/>
            <person name="Foster J.S."/>
            <person name="Shick H."/>
            <person name="Christensen S."/>
            <person name="Hou S."/>
            <person name="Wan X."/>
            <person name="Donachie S.P."/>
        </authorList>
    </citation>
    <scope>NUCLEOTIDE SEQUENCE [LARGE SCALE GENOMIC DNA]</scope>
    <source>
        <strain evidence="7">JS</strain>
    </source>
</reference>
<dbReference type="KEGG" id="glj:GKIL_0983"/>
<dbReference type="HOGENOM" id="CLU_069356_28_0_3"/>
<dbReference type="RefSeq" id="WP_023172294.1">
    <property type="nucleotide sequence ID" value="NC_022600.1"/>
</dbReference>
<dbReference type="Gene3D" id="1.10.10.60">
    <property type="entry name" value="Homeodomain-like"/>
    <property type="match status" value="1"/>
</dbReference>
<protein>
    <submittedName>
        <fullName evidence="6">TetR family transcriptional regulator</fullName>
    </submittedName>
</protein>
<sequence length="214" mass="22982">MNIVEPTPRRRKGRPLSFDREVALHQAMLLFWRHGYEATSLNDLTAVLGVAPSSIYTVFGDKKGLFLEAVAHYLSGPVTSETIIEQAATARDAAWGLMQAAAIGFTGAETPPGCLLASAAISCSPAASEVQEELAAIRRGIEARLREKIARSLEAEAIARDIDADALAAHTMAVIQGMSTLARDGASREKLLRLAATAMRSWPEFSLPVTQQPL</sequence>
<dbReference type="Pfam" id="PF00440">
    <property type="entry name" value="TetR_N"/>
    <property type="match status" value="1"/>
</dbReference>
<dbReference type="PATRIC" id="fig|1183438.3.peg.976"/>
<dbReference type="PANTHER" id="PTHR47506:SF1">
    <property type="entry name" value="HTH-TYPE TRANSCRIPTIONAL REGULATOR YJDC"/>
    <property type="match status" value="1"/>
</dbReference>
<dbReference type="STRING" id="1183438.GKIL_0983"/>
<dbReference type="SUPFAM" id="SSF46689">
    <property type="entry name" value="Homeodomain-like"/>
    <property type="match status" value="1"/>
</dbReference>
<keyword evidence="1" id="KW-0805">Transcription regulation</keyword>
<dbReference type="InterPro" id="IPR036271">
    <property type="entry name" value="Tet_transcr_reg_TetR-rel_C_sf"/>
</dbReference>
<dbReference type="eggNOG" id="COG1309">
    <property type="taxonomic scope" value="Bacteria"/>
</dbReference>
<dbReference type="OrthoDB" id="116240at2"/>
<dbReference type="InterPro" id="IPR009057">
    <property type="entry name" value="Homeodomain-like_sf"/>
</dbReference>
<dbReference type="SUPFAM" id="SSF48498">
    <property type="entry name" value="Tetracyclin repressor-like, C-terminal domain"/>
    <property type="match status" value="1"/>
</dbReference>
<feature type="domain" description="HTH tetR-type" evidence="5">
    <location>
        <begin position="17"/>
        <end position="77"/>
    </location>
</feature>
<evidence type="ECO:0000256" key="1">
    <source>
        <dbReference type="ARBA" id="ARBA00023015"/>
    </source>
</evidence>
<evidence type="ECO:0000256" key="3">
    <source>
        <dbReference type="ARBA" id="ARBA00023163"/>
    </source>
</evidence>
<evidence type="ECO:0000313" key="7">
    <source>
        <dbReference type="Proteomes" id="UP000017396"/>
    </source>
</evidence>
<dbReference type="EMBL" id="CP003587">
    <property type="protein sequence ID" value="AGY57229.1"/>
    <property type="molecule type" value="Genomic_DNA"/>
</dbReference>
<dbReference type="Proteomes" id="UP000017396">
    <property type="component" value="Chromosome"/>
</dbReference>
<evidence type="ECO:0000259" key="5">
    <source>
        <dbReference type="PROSITE" id="PS50977"/>
    </source>
</evidence>
<keyword evidence="7" id="KW-1185">Reference proteome</keyword>
<dbReference type="GO" id="GO:0003677">
    <property type="term" value="F:DNA binding"/>
    <property type="evidence" value="ECO:0007669"/>
    <property type="project" value="UniProtKB-UniRule"/>
</dbReference>
<dbReference type="PROSITE" id="PS50977">
    <property type="entry name" value="HTH_TETR_2"/>
    <property type="match status" value="1"/>
</dbReference>
<dbReference type="AlphaFoldDB" id="U5QHX7"/>
<dbReference type="Gene3D" id="1.10.357.10">
    <property type="entry name" value="Tetracycline Repressor, domain 2"/>
    <property type="match status" value="1"/>
</dbReference>
<keyword evidence="2 4" id="KW-0238">DNA-binding</keyword>
<dbReference type="Pfam" id="PF16925">
    <property type="entry name" value="TetR_C_13"/>
    <property type="match status" value="1"/>
</dbReference>
<gene>
    <name evidence="6" type="ORF">GKIL_0983</name>
</gene>